<protein>
    <recommendedName>
        <fullName evidence="4">S1 motif domain-containing protein</fullName>
    </recommendedName>
</protein>
<dbReference type="EMBL" id="NEXL01000037">
    <property type="protein sequence ID" value="PSO02017.1"/>
    <property type="molecule type" value="Genomic_DNA"/>
</dbReference>
<comment type="similarity">
    <text evidence="1">Belongs to the eIF-2-alpha family.</text>
</comment>
<dbReference type="InterPro" id="IPR012340">
    <property type="entry name" value="NA-bd_OB-fold"/>
</dbReference>
<dbReference type="SUPFAM" id="SSF50249">
    <property type="entry name" value="Nucleic acid-binding proteins"/>
    <property type="match status" value="1"/>
</dbReference>
<evidence type="ECO:0000313" key="5">
    <source>
        <dbReference type="EMBL" id="PSO02017.1"/>
    </source>
</evidence>
<dbReference type="Pfam" id="PF00575">
    <property type="entry name" value="S1"/>
    <property type="match status" value="1"/>
</dbReference>
<dbReference type="Proteomes" id="UP000240925">
    <property type="component" value="Unassembled WGS sequence"/>
</dbReference>
<dbReference type="Pfam" id="PF07541">
    <property type="entry name" value="EIF_2_alpha"/>
    <property type="match status" value="1"/>
</dbReference>
<evidence type="ECO:0000256" key="1">
    <source>
        <dbReference type="ARBA" id="ARBA00007223"/>
    </source>
</evidence>
<dbReference type="InterPro" id="IPR011488">
    <property type="entry name" value="TIF_2_asu"/>
</dbReference>
<evidence type="ECO:0000259" key="4">
    <source>
        <dbReference type="PROSITE" id="PS50126"/>
    </source>
</evidence>
<dbReference type="PROSITE" id="PS50126">
    <property type="entry name" value="S1"/>
    <property type="match status" value="1"/>
</dbReference>
<keyword evidence="2" id="KW-0396">Initiation factor</keyword>
<dbReference type="PANTHER" id="PTHR10602:SF0">
    <property type="entry name" value="EUKARYOTIC TRANSLATION INITIATION FACTOR 2 SUBUNIT 1"/>
    <property type="match status" value="1"/>
</dbReference>
<dbReference type="GO" id="GO:0003743">
    <property type="term" value="F:translation initiation factor activity"/>
    <property type="evidence" value="ECO:0007669"/>
    <property type="project" value="UniProtKB-KW"/>
</dbReference>
<dbReference type="Gene3D" id="1.10.150.190">
    <property type="entry name" value="Translation initiation factor 2, subunit 1, domain 2"/>
    <property type="match status" value="1"/>
</dbReference>
<dbReference type="FunFam" id="2.40.50.140:FF:000015">
    <property type="entry name" value="Eukaryotic translation initiation factor 2 subunit alpha"/>
    <property type="match status" value="1"/>
</dbReference>
<dbReference type="GO" id="GO:0043022">
    <property type="term" value="F:ribosome binding"/>
    <property type="evidence" value="ECO:0007669"/>
    <property type="project" value="TreeGrafter"/>
</dbReference>
<sequence length="265" mass="30303">MSTLSTEAGWPKQDELVVAQVDEIVDHGVYVKLENYPGKRGYLPISEISQGWVTDIKRFVNIGQRVVLRVIRVNPTKGHIDLSLKRVTLQERNTVLKSWKRRRKFLKTIEEFFSSYKIPQEKRNALLEKFLSLTDPLSILERAASEGSSVLQSLNLEEDLINKLTEYSKKALRIKQYTKTIRFTLSTTQKGGADKIKNVLKNIEETLKTLQVEGKVYVVAAPKYAIEIISTKPKVINNIAKELLEGIRKMANELTLDFKVEENSL</sequence>
<evidence type="ECO:0000256" key="3">
    <source>
        <dbReference type="ARBA" id="ARBA00022917"/>
    </source>
</evidence>
<keyword evidence="3" id="KW-0648">Protein biosynthesis</keyword>
<dbReference type="Gene3D" id="2.40.50.140">
    <property type="entry name" value="Nucleic acid-binding proteins"/>
    <property type="match status" value="1"/>
</dbReference>
<dbReference type="InterPro" id="IPR003029">
    <property type="entry name" value="S1_domain"/>
</dbReference>
<dbReference type="SUPFAM" id="SSF116742">
    <property type="entry name" value="eIF2alpha middle domain-like"/>
    <property type="match status" value="1"/>
</dbReference>
<dbReference type="SMART" id="SM00316">
    <property type="entry name" value="S1"/>
    <property type="match status" value="1"/>
</dbReference>
<name>A0A2R6BTR4_9ARCH</name>
<dbReference type="InterPro" id="IPR024054">
    <property type="entry name" value="TIF2_asu_middle_sf"/>
</dbReference>
<proteinExistence type="inferred from homology"/>
<gene>
    <name evidence="5" type="ORF">B9Q10_01745</name>
</gene>
<dbReference type="InterPro" id="IPR024055">
    <property type="entry name" value="TIF2_asu_C"/>
</dbReference>
<evidence type="ECO:0000256" key="2">
    <source>
        <dbReference type="ARBA" id="ARBA00022540"/>
    </source>
</evidence>
<dbReference type="Gene3D" id="3.30.70.1130">
    <property type="entry name" value="EIF_2_alpha"/>
    <property type="match status" value="1"/>
</dbReference>
<feature type="domain" description="S1 motif" evidence="4">
    <location>
        <begin position="14"/>
        <end position="85"/>
    </location>
</feature>
<dbReference type="SUPFAM" id="SSF110993">
    <property type="entry name" value="eIF-2-alpha, C-terminal domain"/>
    <property type="match status" value="1"/>
</dbReference>
<reference evidence="5 6" key="1">
    <citation type="submission" date="2017-04" db="EMBL/GenBank/DDBJ databases">
        <title>Novel microbial lineages endemic to geothermal iron-oxide mats fill important gaps in the evolutionary history of Archaea.</title>
        <authorList>
            <person name="Jay Z.J."/>
            <person name="Beam J.P."/>
            <person name="Dlakic M."/>
            <person name="Rusch D.B."/>
            <person name="Kozubal M.A."/>
            <person name="Inskeep W.P."/>
        </authorList>
    </citation>
    <scope>NUCLEOTIDE SEQUENCE [LARGE SCALE GENOMIC DNA]</scope>
    <source>
        <strain evidence="5">ECH_B_SAG-E12</strain>
    </source>
</reference>
<dbReference type="InterPro" id="IPR044126">
    <property type="entry name" value="S1_IF2_alpha"/>
</dbReference>
<dbReference type="CDD" id="cd04452">
    <property type="entry name" value="S1_IF2_alpha"/>
    <property type="match status" value="1"/>
</dbReference>
<organism evidence="5 6">
    <name type="scientific">Candidatus Marsarchaeota G2 archaeon ECH_B_SAG-E12</name>
    <dbReference type="NCBI Taxonomy" id="1978164"/>
    <lineage>
        <taxon>Archaea</taxon>
        <taxon>Candidatus Marsarchaeota</taxon>
        <taxon>Candidatus Marsarchaeota group 2</taxon>
    </lineage>
</organism>
<comment type="caution">
    <text evidence="5">The sequence shown here is derived from an EMBL/GenBank/DDBJ whole genome shotgun (WGS) entry which is preliminary data.</text>
</comment>
<dbReference type="AlphaFoldDB" id="A0A2R6BTR4"/>
<evidence type="ECO:0000313" key="6">
    <source>
        <dbReference type="Proteomes" id="UP000240925"/>
    </source>
</evidence>
<accession>A0A2R6BTR4</accession>
<dbReference type="GO" id="GO:0003723">
    <property type="term" value="F:RNA binding"/>
    <property type="evidence" value="ECO:0007669"/>
    <property type="project" value="InterPro"/>
</dbReference>
<dbReference type="PANTHER" id="PTHR10602">
    <property type="entry name" value="EUKARYOTIC TRANSLATION INITIATION FACTOR 2 SUBUNIT 1"/>
    <property type="match status" value="1"/>
</dbReference>